<organism evidence="1 2">
    <name type="scientific">Nocardia jiangxiensis</name>
    <dbReference type="NCBI Taxonomy" id="282685"/>
    <lineage>
        <taxon>Bacteria</taxon>
        <taxon>Bacillati</taxon>
        <taxon>Actinomycetota</taxon>
        <taxon>Actinomycetes</taxon>
        <taxon>Mycobacteriales</taxon>
        <taxon>Nocardiaceae</taxon>
        <taxon>Nocardia</taxon>
    </lineage>
</organism>
<dbReference type="InterPro" id="IPR044855">
    <property type="entry name" value="CoA-Trfase_III_dom3_sf"/>
</dbReference>
<dbReference type="Pfam" id="PF02515">
    <property type="entry name" value="CoA_transf_3"/>
    <property type="match status" value="1"/>
</dbReference>
<keyword evidence="2" id="KW-1185">Reference proteome</keyword>
<evidence type="ECO:0000313" key="2">
    <source>
        <dbReference type="Proteomes" id="UP001601992"/>
    </source>
</evidence>
<gene>
    <name evidence="1" type="ORF">ACFYXQ_37080</name>
</gene>
<name>A0ABW6SCL2_9NOCA</name>
<dbReference type="PANTHER" id="PTHR48228:SF5">
    <property type="entry name" value="ALPHA-METHYLACYL-COA RACEMASE"/>
    <property type="match status" value="1"/>
</dbReference>
<protein>
    <submittedName>
        <fullName evidence="1">CoA transferase</fullName>
    </submittedName>
</protein>
<dbReference type="InterPro" id="IPR003673">
    <property type="entry name" value="CoA-Trfase_fam_III"/>
</dbReference>
<dbReference type="InterPro" id="IPR050509">
    <property type="entry name" value="CoA-transferase_III"/>
</dbReference>
<dbReference type="InterPro" id="IPR023606">
    <property type="entry name" value="CoA-Trfase_III_dom_1_sf"/>
</dbReference>
<comment type="caution">
    <text evidence="1">The sequence shown here is derived from an EMBL/GenBank/DDBJ whole genome shotgun (WGS) entry which is preliminary data.</text>
</comment>
<evidence type="ECO:0000313" key="1">
    <source>
        <dbReference type="EMBL" id="MFF3573389.1"/>
    </source>
</evidence>
<accession>A0ABW6SCL2</accession>
<dbReference type="Proteomes" id="UP001601992">
    <property type="component" value="Unassembled WGS sequence"/>
</dbReference>
<sequence length="157" mass="17488">MTTFHWDRSVGRWSDQRGTNRLDSGAFFYDVYETSDGGYMAVGCIEPKFYEEFRAVLGLVGPKWDSAQTDVASWPERKEDLTALFRTRTRDEWCEVFDGVDACVTPVLALDEVSTHAHNRRRGLIREFGDGLVPGVAPRLSRTPGAVAARPEGGSVS</sequence>
<dbReference type="RefSeq" id="WP_040830051.1">
    <property type="nucleotide sequence ID" value="NZ_JBIAQY010000018.1"/>
</dbReference>
<reference evidence="1 2" key="1">
    <citation type="submission" date="2024-10" db="EMBL/GenBank/DDBJ databases">
        <title>The Natural Products Discovery Center: Release of the First 8490 Sequenced Strains for Exploring Actinobacteria Biosynthetic Diversity.</title>
        <authorList>
            <person name="Kalkreuter E."/>
            <person name="Kautsar S.A."/>
            <person name="Yang D."/>
            <person name="Bader C.D."/>
            <person name="Teijaro C.N."/>
            <person name="Fluegel L."/>
            <person name="Davis C.M."/>
            <person name="Simpson J.R."/>
            <person name="Lauterbach L."/>
            <person name="Steele A.D."/>
            <person name="Gui C."/>
            <person name="Meng S."/>
            <person name="Li G."/>
            <person name="Viehrig K."/>
            <person name="Ye F."/>
            <person name="Su P."/>
            <person name="Kiefer A.F."/>
            <person name="Nichols A."/>
            <person name="Cepeda A.J."/>
            <person name="Yan W."/>
            <person name="Fan B."/>
            <person name="Jiang Y."/>
            <person name="Adhikari A."/>
            <person name="Zheng C.-J."/>
            <person name="Schuster L."/>
            <person name="Cowan T.M."/>
            <person name="Smanski M.J."/>
            <person name="Chevrette M.G."/>
            <person name="De Carvalho L.P.S."/>
            <person name="Shen B."/>
        </authorList>
    </citation>
    <scope>NUCLEOTIDE SEQUENCE [LARGE SCALE GENOMIC DNA]</scope>
    <source>
        <strain evidence="1 2">NPDC002593</strain>
    </source>
</reference>
<dbReference type="Gene3D" id="3.30.1540.10">
    <property type="entry name" value="formyl-coa transferase, domain 3"/>
    <property type="match status" value="1"/>
</dbReference>
<proteinExistence type="predicted"/>
<keyword evidence="1" id="KW-0808">Transferase</keyword>
<dbReference type="GO" id="GO:0016740">
    <property type="term" value="F:transferase activity"/>
    <property type="evidence" value="ECO:0007669"/>
    <property type="project" value="UniProtKB-KW"/>
</dbReference>
<dbReference type="SUPFAM" id="SSF89796">
    <property type="entry name" value="CoA-transferase family III (CaiB/BaiF)"/>
    <property type="match status" value="1"/>
</dbReference>
<dbReference type="Gene3D" id="3.40.50.10540">
    <property type="entry name" value="Crotonobetainyl-coa:carnitine coa-transferase, domain 1"/>
    <property type="match status" value="1"/>
</dbReference>
<dbReference type="PANTHER" id="PTHR48228">
    <property type="entry name" value="SUCCINYL-COA--D-CITRAMALATE COA-TRANSFERASE"/>
    <property type="match status" value="1"/>
</dbReference>
<dbReference type="EMBL" id="JBIAQY010000018">
    <property type="protein sequence ID" value="MFF3573389.1"/>
    <property type="molecule type" value="Genomic_DNA"/>
</dbReference>